<evidence type="ECO:0000313" key="3">
    <source>
        <dbReference type="Proteomes" id="UP001162483"/>
    </source>
</evidence>
<evidence type="ECO:0000256" key="1">
    <source>
        <dbReference type="SAM" id="MobiDB-lite"/>
    </source>
</evidence>
<feature type="non-terminal residue" evidence="2">
    <location>
        <position position="67"/>
    </location>
</feature>
<gene>
    <name evidence="2" type="ORF">SPARVUS_LOCUS16403195</name>
</gene>
<name>A0ABN9HUF6_9NEOB</name>
<feature type="region of interest" description="Disordered" evidence="1">
    <location>
        <begin position="1"/>
        <end position="25"/>
    </location>
</feature>
<comment type="caution">
    <text evidence="2">The sequence shown here is derived from an EMBL/GenBank/DDBJ whole genome shotgun (WGS) entry which is preliminary data.</text>
</comment>
<protein>
    <submittedName>
        <fullName evidence="2">Uncharacterized protein</fullName>
    </submittedName>
</protein>
<organism evidence="2 3">
    <name type="scientific">Staurois parvus</name>
    <dbReference type="NCBI Taxonomy" id="386267"/>
    <lineage>
        <taxon>Eukaryota</taxon>
        <taxon>Metazoa</taxon>
        <taxon>Chordata</taxon>
        <taxon>Craniata</taxon>
        <taxon>Vertebrata</taxon>
        <taxon>Euteleostomi</taxon>
        <taxon>Amphibia</taxon>
        <taxon>Batrachia</taxon>
        <taxon>Anura</taxon>
        <taxon>Neobatrachia</taxon>
        <taxon>Ranoidea</taxon>
        <taxon>Ranidae</taxon>
        <taxon>Staurois</taxon>
    </lineage>
</organism>
<accession>A0ABN9HUF6</accession>
<keyword evidence="3" id="KW-1185">Reference proteome</keyword>
<sequence length="67" mass="7836">MTRDCGPLGREGEQVSEFDSGHPTVTDAGAGRSWCWKTAQRWTEEQIRPCRREQLSGWPSILTWWQW</sequence>
<proteinExistence type="predicted"/>
<dbReference type="Proteomes" id="UP001162483">
    <property type="component" value="Unassembled WGS sequence"/>
</dbReference>
<evidence type="ECO:0000313" key="2">
    <source>
        <dbReference type="EMBL" id="CAI9623073.1"/>
    </source>
</evidence>
<reference evidence="2" key="1">
    <citation type="submission" date="2023-05" db="EMBL/GenBank/DDBJ databases">
        <authorList>
            <person name="Stuckert A."/>
        </authorList>
    </citation>
    <scope>NUCLEOTIDE SEQUENCE</scope>
</reference>
<dbReference type="EMBL" id="CATNWA010021533">
    <property type="protein sequence ID" value="CAI9623073.1"/>
    <property type="molecule type" value="Genomic_DNA"/>
</dbReference>